<protein>
    <submittedName>
        <fullName evidence="3">Ubiquinone/menaquinone biosynthesis C-methylase UbiE</fullName>
    </submittedName>
</protein>
<dbReference type="Proteomes" id="UP000569914">
    <property type="component" value="Unassembled WGS sequence"/>
</dbReference>
<dbReference type="GO" id="GO:0008168">
    <property type="term" value="F:methyltransferase activity"/>
    <property type="evidence" value="ECO:0007669"/>
    <property type="project" value="UniProtKB-KW"/>
</dbReference>
<evidence type="ECO:0000313" key="3">
    <source>
        <dbReference type="EMBL" id="NYE70659.1"/>
    </source>
</evidence>
<dbReference type="PANTHER" id="PTHR43861">
    <property type="entry name" value="TRANS-ACONITATE 2-METHYLTRANSFERASE-RELATED"/>
    <property type="match status" value="1"/>
</dbReference>
<dbReference type="Gene3D" id="3.40.50.150">
    <property type="entry name" value="Vaccinia Virus protein VP39"/>
    <property type="match status" value="1"/>
</dbReference>
<reference evidence="3 4" key="1">
    <citation type="submission" date="2020-07" db="EMBL/GenBank/DDBJ databases">
        <title>Sequencing the genomes of 1000 actinobacteria strains.</title>
        <authorList>
            <person name="Klenk H.-P."/>
        </authorList>
    </citation>
    <scope>NUCLEOTIDE SEQUENCE [LARGE SCALE GENOMIC DNA]</scope>
    <source>
        <strain evidence="3 4">DSM 22083</strain>
    </source>
</reference>
<keyword evidence="3" id="KW-0489">Methyltransferase</keyword>
<feature type="domain" description="Methyltransferase" evidence="2">
    <location>
        <begin position="63"/>
        <end position="155"/>
    </location>
</feature>
<evidence type="ECO:0000259" key="2">
    <source>
        <dbReference type="Pfam" id="PF13649"/>
    </source>
</evidence>
<keyword evidence="1" id="KW-0808">Transferase</keyword>
<dbReference type="EMBL" id="JACCBU010000001">
    <property type="protein sequence ID" value="NYE70659.1"/>
    <property type="molecule type" value="Genomic_DNA"/>
</dbReference>
<gene>
    <name evidence="3" type="ORF">BKA15_001988</name>
</gene>
<sequence>MTTESARYFDSWYANMAESPLVDQIQRRHLGLPPELPSTSLLTWDGLAEVTEELRLAPGRTLLDLACGRGGYGLEIASRTGAKHIGVDHSAVAIDQARRLADDLGREAEFRVGEFTATGLGDGSVDRILCIDSIQFADPPADAFAELRRILVPGGRVVLTCWEPRNEPSTERHARLARVNLAAELDQAGFAEVSVLERTEWQAAERAMWEEAAALDPGDDPALRSFHDEGMEAIQRWGSLRRVLATATAP</sequence>
<keyword evidence="3" id="KW-0830">Ubiquinone</keyword>
<dbReference type="InterPro" id="IPR029063">
    <property type="entry name" value="SAM-dependent_MTases_sf"/>
</dbReference>
<organism evidence="3 4">
    <name type="scientific">Microlunatus parietis</name>
    <dbReference type="NCBI Taxonomy" id="682979"/>
    <lineage>
        <taxon>Bacteria</taxon>
        <taxon>Bacillati</taxon>
        <taxon>Actinomycetota</taxon>
        <taxon>Actinomycetes</taxon>
        <taxon>Propionibacteriales</taxon>
        <taxon>Propionibacteriaceae</taxon>
        <taxon>Microlunatus</taxon>
    </lineage>
</organism>
<dbReference type="RefSeq" id="WP_179750288.1">
    <property type="nucleotide sequence ID" value="NZ_JACCBU010000001.1"/>
</dbReference>
<dbReference type="Pfam" id="PF13649">
    <property type="entry name" value="Methyltransf_25"/>
    <property type="match status" value="1"/>
</dbReference>
<dbReference type="InterPro" id="IPR041698">
    <property type="entry name" value="Methyltransf_25"/>
</dbReference>
<evidence type="ECO:0000256" key="1">
    <source>
        <dbReference type="ARBA" id="ARBA00022679"/>
    </source>
</evidence>
<dbReference type="SUPFAM" id="SSF53335">
    <property type="entry name" value="S-adenosyl-L-methionine-dependent methyltransferases"/>
    <property type="match status" value="1"/>
</dbReference>
<proteinExistence type="predicted"/>
<name>A0A7Y9I5J2_9ACTN</name>
<dbReference type="GO" id="GO:0032259">
    <property type="term" value="P:methylation"/>
    <property type="evidence" value="ECO:0007669"/>
    <property type="project" value="UniProtKB-KW"/>
</dbReference>
<keyword evidence="4" id="KW-1185">Reference proteome</keyword>
<accession>A0A7Y9I5J2</accession>
<dbReference type="CDD" id="cd02440">
    <property type="entry name" value="AdoMet_MTases"/>
    <property type="match status" value="1"/>
</dbReference>
<evidence type="ECO:0000313" key="4">
    <source>
        <dbReference type="Proteomes" id="UP000569914"/>
    </source>
</evidence>
<comment type="caution">
    <text evidence="3">The sequence shown here is derived from an EMBL/GenBank/DDBJ whole genome shotgun (WGS) entry which is preliminary data.</text>
</comment>
<dbReference type="AlphaFoldDB" id="A0A7Y9I5J2"/>